<dbReference type="InterPro" id="IPR043504">
    <property type="entry name" value="Peptidase_S1_PA_chymotrypsin"/>
</dbReference>
<accession>A0A8H4EPG4</accession>
<dbReference type="InterPro" id="IPR001254">
    <property type="entry name" value="Trypsin_dom"/>
</dbReference>
<dbReference type="EMBL" id="WTPW01000265">
    <property type="protein sequence ID" value="KAF0528695.1"/>
    <property type="molecule type" value="Genomic_DNA"/>
</dbReference>
<dbReference type="InterPro" id="IPR009003">
    <property type="entry name" value="Peptidase_S1_PA"/>
</dbReference>
<proteinExistence type="predicted"/>
<reference evidence="2 3" key="1">
    <citation type="journal article" date="2019" name="Environ. Microbiol.">
        <title>At the nexus of three kingdoms: the genome of the mycorrhizal fungus Gigaspora margarita provides insights into plant, endobacterial and fungal interactions.</title>
        <authorList>
            <person name="Venice F."/>
            <person name="Ghignone S."/>
            <person name="Salvioli di Fossalunga A."/>
            <person name="Amselem J."/>
            <person name="Novero M."/>
            <person name="Xianan X."/>
            <person name="Sedzielewska Toro K."/>
            <person name="Morin E."/>
            <person name="Lipzen A."/>
            <person name="Grigoriev I.V."/>
            <person name="Henrissat B."/>
            <person name="Martin F.M."/>
            <person name="Bonfante P."/>
        </authorList>
    </citation>
    <scope>NUCLEOTIDE SEQUENCE [LARGE SCALE GENOMIC DNA]</scope>
    <source>
        <strain evidence="2 3">BEG34</strain>
    </source>
</reference>
<dbReference type="GO" id="GO:0006508">
    <property type="term" value="P:proteolysis"/>
    <property type="evidence" value="ECO:0007669"/>
    <property type="project" value="InterPro"/>
</dbReference>
<gene>
    <name evidence="2" type="ORF">F8M41_012996</name>
</gene>
<keyword evidence="3" id="KW-1185">Reference proteome</keyword>
<dbReference type="AlphaFoldDB" id="A0A8H4EPG4"/>
<name>A0A8H4EPG4_GIGMA</name>
<dbReference type="Pfam" id="PF00089">
    <property type="entry name" value="Trypsin"/>
    <property type="match status" value="1"/>
</dbReference>
<comment type="caution">
    <text evidence="2">The sequence shown here is derived from an EMBL/GenBank/DDBJ whole genome shotgun (WGS) entry which is preliminary data.</text>
</comment>
<evidence type="ECO:0000313" key="2">
    <source>
        <dbReference type="EMBL" id="KAF0528695.1"/>
    </source>
</evidence>
<dbReference type="GO" id="GO:0004252">
    <property type="term" value="F:serine-type endopeptidase activity"/>
    <property type="evidence" value="ECO:0007669"/>
    <property type="project" value="InterPro"/>
</dbReference>
<dbReference type="OrthoDB" id="10295847at2759"/>
<dbReference type="Gene3D" id="2.40.10.10">
    <property type="entry name" value="Trypsin-like serine proteases"/>
    <property type="match status" value="2"/>
</dbReference>
<organism evidence="2 3">
    <name type="scientific">Gigaspora margarita</name>
    <dbReference type="NCBI Taxonomy" id="4874"/>
    <lineage>
        <taxon>Eukaryota</taxon>
        <taxon>Fungi</taxon>
        <taxon>Fungi incertae sedis</taxon>
        <taxon>Mucoromycota</taxon>
        <taxon>Glomeromycotina</taxon>
        <taxon>Glomeromycetes</taxon>
        <taxon>Diversisporales</taxon>
        <taxon>Gigasporaceae</taxon>
        <taxon>Gigaspora</taxon>
    </lineage>
</organism>
<protein>
    <recommendedName>
        <fullName evidence="1">Peptidase S1 domain-containing protein</fullName>
    </recommendedName>
</protein>
<sequence length="257" mass="28685">MNAIKIYNPKIFYYDCNDSTDDNFPNSYNMELGRRNNNIDINIMAGDGLYKIGTRNSTCTAGFVAITEENITCIATAGHCYLNDAKYYLQPWNSEPTTYLIGQMNFASLDKIDFGLIPIVGDVRPEPSIRNTDSETNRELFINDDITVSHYGVHLCVSGYYSHVKCGYVRSLSGFASKDKNFYENLFIVGLDLLVGDSGSPLFSYKQDLTRVSLNGILHGRVRNKAIQGEIAIVITISSILNTLRKIGREISVVTAK</sequence>
<feature type="domain" description="Peptidase S1" evidence="1">
    <location>
        <begin position="69"/>
        <end position="242"/>
    </location>
</feature>
<evidence type="ECO:0000259" key="1">
    <source>
        <dbReference type="Pfam" id="PF00089"/>
    </source>
</evidence>
<evidence type="ECO:0000313" key="3">
    <source>
        <dbReference type="Proteomes" id="UP000439903"/>
    </source>
</evidence>
<dbReference type="Proteomes" id="UP000439903">
    <property type="component" value="Unassembled WGS sequence"/>
</dbReference>
<dbReference type="SUPFAM" id="SSF50494">
    <property type="entry name" value="Trypsin-like serine proteases"/>
    <property type="match status" value="1"/>
</dbReference>